<dbReference type="Proteomes" id="UP000624404">
    <property type="component" value="Unassembled WGS sequence"/>
</dbReference>
<comment type="caution">
    <text evidence="1">The sequence shown here is derived from an EMBL/GenBank/DDBJ whole genome shotgun (WGS) entry which is preliminary data.</text>
</comment>
<accession>A0A8H2ZKF9</accession>
<reference evidence="1" key="1">
    <citation type="submission" date="2020-10" db="EMBL/GenBank/DDBJ databases">
        <authorList>
            <person name="Kusch S."/>
        </authorList>
    </citation>
    <scope>NUCLEOTIDE SEQUENCE</scope>
    <source>
        <strain evidence="1">SwB9</strain>
    </source>
</reference>
<evidence type="ECO:0000313" key="1">
    <source>
        <dbReference type="EMBL" id="CAD6439411.1"/>
    </source>
</evidence>
<evidence type="ECO:0000313" key="2">
    <source>
        <dbReference type="Proteomes" id="UP000624404"/>
    </source>
</evidence>
<organism evidence="1 2">
    <name type="scientific">Sclerotinia trifoliorum</name>
    <dbReference type="NCBI Taxonomy" id="28548"/>
    <lineage>
        <taxon>Eukaryota</taxon>
        <taxon>Fungi</taxon>
        <taxon>Dikarya</taxon>
        <taxon>Ascomycota</taxon>
        <taxon>Pezizomycotina</taxon>
        <taxon>Leotiomycetes</taxon>
        <taxon>Helotiales</taxon>
        <taxon>Sclerotiniaceae</taxon>
        <taxon>Sclerotinia</taxon>
    </lineage>
</organism>
<gene>
    <name evidence="1" type="ORF">SCLTRI_LOCUS201</name>
</gene>
<proteinExistence type="predicted"/>
<keyword evidence="2" id="KW-1185">Reference proteome</keyword>
<dbReference type="EMBL" id="CAJHIA010000002">
    <property type="protein sequence ID" value="CAD6439411.1"/>
    <property type="molecule type" value="Genomic_DNA"/>
</dbReference>
<sequence length="74" mass="8811">MHQIWISRSYIHRMIDKTFCSNPKGLTVLVVERFFQLGINYSRLQRRPKRPNMVSQSRIQYQASYTLCGLYPST</sequence>
<name>A0A8H2ZKF9_9HELO</name>
<protein>
    <submittedName>
        <fullName evidence="1">61fc8720-3224-47f0-bbca-5d50c2e9cfd2</fullName>
    </submittedName>
</protein>
<dbReference type="AlphaFoldDB" id="A0A8H2ZKF9"/>